<keyword evidence="6 9" id="KW-0560">Oxidoreductase</keyword>
<keyword evidence="7" id="KW-1015">Disulfide bond</keyword>
<dbReference type="SUPFAM" id="SSF51905">
    <property type="entry name" value="FAD/NAD(P)-binding domain"/>
    <property type="match status" value="1"/>
</dbReference>
<organism evidence="12 13">
    <name type="scientific">Haemophilus parainfluenzae HK2019</name>
    <dbReference type="NCBI Taxonomy" id="1095746"/>
    <lineage>
        <taxon>Bacteria</taxon>
        <taxon>Pseudomonadati</taxon>
        <taxon>Pseudomonadota</taxon>
        <taxon>Gammaproteobacteria</taxon>
        <taxon>Pasteurellales</taxon>
        <taxon>Pasteurellaceae</taxon>
        <taxon>Haemophilus</taxon>
    </lineage>
</organism>
<dbReference type="PANTHER" id="PTHR43014:SF4">
    <property type="entry name" value="PYRIDINE NUCLEOTIDE-DISULFIDE OXIDOREDUCTASE RCLA-RELATED"/>
    <property type="match status" value="1"/>
</dbReference>
<dbReference type="InterPro" id="IPR004099">
    <property type="entry name" value="Pyr_nucl-diS_OxRdtase_dimer"/>
</dbReference>
<dbReference type="Pfam" id="PF02852">
    <property type="entry name" value="Pyr_redox_dim"/>
    <property type="match status" value="1"/>
</dbReference>
<dbReference type="InterPro" id="IPR023753">
    <property type="entry name" value="FAD/NAD-binding_dom"/>
</dbReference>
<evidence type="ECO:0000256" key="6">
    <source>
        <dbReference type="ARBA" id="ARBA00023002"/>
    </source>
</evidence>
<name>A0ABN0EUK7_HAEPA</name>
<dbReference type="Pfam" id="PF07992">
    <property type="entry name" value="Pyr_redox_2"/>
    <property type="match status" value="1"/>
</dbReference>
<dbReference type="Gene3D" id="3.50.50.60">
    <property type="entry name" value="FAD/NAD(P)-binding domain"/>
    <property type="match status" value="2"/>
</dbReference>
<keyword evidence="5" id="KW-0521">NADP</keyword>
<feature type="domain" description="Pyridine nucleotide-disulphide oxidoreductase dimerisation" evidence="10">
    <location>
        <begin position="365"/>
        <end position="470"/>
    </location>
</feature>
<evidence type="ECO:0000259" key="10">
    <source>
        <dbReference type="Pfam" id="PF02852"/>
    </source>
</evidence>
<evidence type="ECO:0000256" key="7">
    <source>
        <dbReference type="ARBA" id="ARBA00023157"/>
    </source>
</evidence>
<evidence type="ECO:0000256" key="2">
    <source>
        <dbReference type="ARBA" id="ARBA00007532"/>
    </source>
</evidence>
<keyword evidence="3 9" id="KW-0285">Flavoprotein</keyword>
<evidence type="ECO:0000256" key="9">
    <source>
        <dbReference type="RuleBase" id="RU003691"/>
    </source>
</evidence>
<comment type="cofactor">
    <cofactor evidence="1">
        <name>FAD</name>
        <dbReference type="ChEBI" id="CHEBI:57692"/>
    </cofactor>
</comment>
<evidence type="ECO:0000256" key="5">
    <source>
        <dbReference type="ARBA" id="ARBA00022857"/>
    </source>
</evidence>
<evidence type="ECO:0000256" key="8">
    <source>
        <dbReference type="ARBA" id="ARBA00023284"/>
    </source>
</evidence>
<dbReference type="PROSITE" id="PS00076">
    <property type="entry name" value="PYRIDINE_REDOX_1"/>
    <property type="match status" value="1"/>
</dbReference>
<dbReference type="PRINTS" id="PR00411">
    <property type="entry name" value="PNDRDTASEI"/>
</dbReference>
<comment type="similarity">
    <text evidence="2 9">Belongs to the class-I pyridine nucleotide-disulfide oxidoreductase family.</text>
</comment>
<feature type="domain" description="FAD/NAD(P)-binding" evidence="11">
    <location>
        <begin position="35"/>
        <end position="338"/>
    </location>
</feature>
<evidence type="ECO:0000256" key="1">
    <source>
        <dbReference type="ARBA" id="ARBA00001974"/>
    </source>
</evidence>
<keyword evidence="4 9" id="KW-0274">FAD</keyword>
<dbReference type="Proteomes" id="UP000003778">
    <property type="component" value="Unassembled WGS sequence"/>
</dbReference>
<dbReference type="InterPro" id="IPR001100">
    <property type="entry name" value="Pyr_nuc-diS_OxRdtase"/>
</dbReference>
<evidence type="ECO:0000259" key="11">
    <source>
        <dbReference type="Pfam" id="PF07992"/>
    </source>
</evidence>
<protein>
    <submittedName>
        <fullName evidence="12">Pyridine nucleotide-disulfide oxidoreductase</fullName>
    </submittedName>
</protein>
<evidence type="ECO:0000256" key="3">
    <source>
        <dbReference type="ARBA" id="ARBA00022630"/>
    </source>
</evidence>
<sequence>MGDFAKISCKNKSIRSIIGAQSIISRRQIMHTQNLIIGFGKAGKTLAADLAKHGQQVVLVEQSAQMYGGTCINIGCIPSKKLIVESEQRGHNADKAAVFAAAMNAKNTLIPKLRAANFAKLDNLDGVTVLNARAEFLDDRTVKLTDPDGGEQTLTAERIFINTGATPRRLGVAGEDSPRVLDSTGVLALNERPRRLVIIGGGYIGLEFAFMFHAFGSEITILDGGDRFLPREDRDIAEEMLRVLNNKGIKVLQGVKIEAFRDNTADTSVITSQGEFTTDAVLVGVGRVPNTQGLGLANAGIETDPRGFILVDDHLRVQGKNHIWAMGDVAGSPMFTYISLDDYRIVREQLFGDGKRNRADRTPFPTATFTEPPLAHIGLTETAAQQSGREVKVLKLKADAIPKAKILNQTDGLLKAVVDAHSGEILGVTLFCAEAHEIINLFKMAIDHRIPATYIKNQIFTHPTIAEGLNDLFAGC</sequence>
<evidence type="ECO:0000313" key="12">
    <source>
        <dbReference type="EMBL" id="EIJ29960.1"/>
    </source>
</evidence>
<gene>
    <name evidence="12" type="ORF">HMPREF1119_1281</name>
</gene>
<dbReference type="InterPro" id="IPR036188">
    <property type="entry name" value="FAD/NAD-bd_sf"/>
</dbReference>
<dbReference type="Gene3D" id="3.30.390.30">
    <property type="match status" value="1"/>
</dbReference>
<accession>A0ABN0EUK7</accession>
<proteinExistence type="inferred from homology"/>
<keyword evidence="13" id="KW-1185">Reference proteome</keyword>
<keyword evidence="8 9" id="KW-0676">Redox-active center</keyword>
<evidence type="ECO:0000313" key="13">
    <source>
        <dbReference type="Proteomes" id="UP000003778"/>
    </source>
</evidence>
<comment type="caution">
    <text evidence="12">The sequence shown here is derived from an EMBL/GenBank/DDBJ whole genome shotgun (WGS) entry which is preliminary data.</text>
</comment>
<dbReference type="PIRSF" id="PIRSF000350">
    <property type="entry name" value="Mercury_reductase_MerA"/>
    <property type="match status" value="1"/>
</dbReference>
<dbReference type="PRINTS" id="PR00368">
    <property type="entry name" value="FADPNR"/>
</dbReference>
<dbReference type="EMBL" id="AJTC01000028">
    <property type="protein sequence ID" value="EIJ29960.1"/>
    <property type="molecule type" value="Genomic_DNA"/>
</dbReference>
<dbReference type="InterPro" id="IPR012999">
    <property type="entry name" value="Pyr_OxRdtase_I_AS"/>
</dbReference>
<dbReference type="PANTHER" id="PTHR43014">
    <property type="entry name" value="MERCURIC REDUCTASE"/>
    <property type="match status" value="1"/>
</dbReference>
<dbReference type="InterPro" id="IPR016156">
    <property type="entry name" value="FAD/NAD-linked_Rdtase_dimer_sf"/>
</dbReference>
<reference evidence="12 13" key="1">
    <citation type="submission" date="2012-04" db="EMBL/GenBank/DDBJ databases">
        <authorList>
            <person name="Durkin A.S."/>
            <person name="McCorrison J."/>
            <person name="Torralba M."/>
            <person name="Gillis M."/>
            <person name="Methe B."/>
            <person name="Sutton G."/>
            <person name="Nelson K.E."/>
        </authorList>
    </citation>
    <scope>NUCLEOTIDE SEQUENCE [LARGE SCALE GENOMIC DNA]</scope>
    <source>
        <strain evidence="12 13">HK2019</strain>
    </source>
</reference>
<dbReference type="SUPFAM" id="SSF55424">
    <property type="entry name" value="FAD/NAD-linked reductases, dimerisation (C-terminal) domain"/>
    <property type="match status" value="1"/>
</dbReference>
<evidence type="ECO:0000256" key="4">
    <source>
        <dbReference type="ARBA" id="ARBA00022827"/>
    </source>
</evidence>